<comment type="caution">
    <text evidence="1">The sequence shown here is derived from an EMBL/GenBank/DDBJ whole genome shotgun (WGS) entry which is preliminary data.</text>
</comment>
<reference evidence="2" key="1">
    <citation type="journal article" date="2022" name="Mol. Ecol. Resour.">
        <title>The genomes of chicory, endive, great burdock and yacon provide insights into Asteraceae palaeo-polyploidization history and plant inulin production.</title>
        <authorList>
            <person name="Fan W."/>
            <person name="Wang S."/>
            <person name="Wang H."/>
            <person name="Wang A."/>
            <person name="Jiang F."/>
            <person name="Liu H."/>
            <person name="Zhao H."/>
            <person name="Xu D."/>
            <person name="Zhang Y."/>
        </authorList>
    </citation>
    <scope>NUCLEOTIDE SEQUENCE [LARGE SCALE GENOMIC DNA]</scope>
    <source>
        <strain evidence="2">cv. Niubang</strain>
    </source>
</reference>
<protein>
    <submittedName>
        <fullName evidence="1">Uncharacterized protein</fullName>
    </submittedName>
</protein>
<organism evidence="1 2">
    <name type="scientific">Arctium lappa</name>
    <name type="common">Greater burdock</name>
    <name type="synonym">Lappa major</name>
    <dbReference type="NCBI Taxonomy" id="4217"/>
    <lineage>
        <taxon>Eukaryota</taxon>
        <taxon>Viridiplantae</taxon>
        <taxon>Streptophyta</taxon>
        <taxon>Embryophyta</taxon>
        <taxon>Tracheophyta</taxon>
        <taxon>Spermatophyta</taxon>
        <taxon>Magnoliopsida</taxon>
        <taxon>eudicotyledons</taxon>
        <taxon>Gunneridae</taxon>
        <taxon>Pentapetalae</taxon>
        <taxon>asterids</taxon>
        <taxon>campanulids</taxon>
        <taxon>Asterales</taxon>
        <taxon>Asteraceae</taxon>
        <taxon>Carduoideae</taxon>
        <taxon>Cardueae</taxon>
        <taxon>Arctiinae</taxon>
        <taxon>Arctium</taxon>
    </lineage>
</organism>
<dbReference type="EMBL" id="CM042047">
    <property type="protein sequence ID" value="KAI3772000.1"/>
    <property type="molecule type" value="Genomic_DNA"/>
</dbReference>
<reference evidence="1 2" key="2">
    <citation type="journal article" date="2022" name="Mol. Ecol. Resour.">
        <title>The genomes of chicory, endive, great burdock and yacon provide insights into Asteraceae paleo-polyploidization history and plant inulin production.</title>
        <authorList>
            <person name="Fan W."/>
            <person name="Wang S."/>
            <person name="Wang H."/>
            <person name="Wang A."/>
            <person name="Jiang F."/>
            <person name="Liu H."/>
            <person name="Zhao H."/>
            <person name="Xu D."/>
            <person name="Zhang Y."/>
        </authorList>
    </citation>
    <scope>NUCLEOTIDE SEQUENCE [LARGE SCALE GENOMIC DNA]</scope>
    <source>
        <strain evidence="2">cv. Niubang</strain>
    </source>
</reference>
<sequence length="147" mass="15894">MIGERWWRIREKMKLGHIIDGALSLGGGFAEEDDPVTLEGGASVNLEKKEFAAGERSDLEAGDSKPDDDHTEPTVSGEKYLVIMAGEAKPTFLETVTVSSRTSSFGSCSCRSSSREKLSTSEVEMREKKGKEGSGTSKKHGEPGDPR</sequence>
<evidence type="ECO:0000313" key="1">
    <source>
        <dbReference type="EMBL" id="KAI3772000.1"/>
    </source>
</evidence>
<keyword evidence="2" id="KW-1185">Reference proteome</keyword>
<dbReference type="Proteomes" id="UP001055879">
    <property type="component" value="Linkage Group LG01"/>
</dbReference>
<evidence type="ECO:0000313" key="2">
    <source>
        <dbReference type="Proteomes" id="UP001055879"/>
    </source>
</evidence>
<proteinExistence type="predicted"/>
<name>A0ACB9FMG5_ARCLA</name>
<accession>A0ACB9FMG5</accession>
<gene>
    <name evidence="1" type="ORF">L6452_03174</name>
</gene>